<feature type="transmembrane region" description="Helical" evidence="1">
    <location>
        <begin position="166"/>
        <end position="184"/>
    </location>
</feature>
<comment type="caution">
    <text evidence="2">The sequence shown here is derived from an EMBL/GenBank/DDBJ whole genome shotgun (WGS) entry which is preliminary data.</text>
</comment>
<accession>A0ABT4IVG8</accession>
<sequence length="461" mass="51162">MAGIGFELRRLLRQDSYFSLLRAYGYAGLISSGPWVLSILAVMALGILSAAASPANTPHVTAFLVSVTWLVAGSLLLTSLVQLLFTRFVADRLFEKRDATILPNVMGLLTLVMLVAASVGSALLWWTFGQTPWLYQLEMLVSFVVLCMIWCVTVFVAGIKAYRQVLLAFAVGYGATFVGGMLLNDYGLEGLLGGFVIGQSLLLFMLLAMVIRHYPSDRLWAFELHRAGQCQRSLIAIGLFYQAGIWADKLVFWFNPATSEPIIGPLRASPIYDLPIFLAYLSIVPGMAVFIMRMETDFAERCHAYYDAIRGGDTLGHIETLRGEMVASVRHGIYDIFKVQGITVAGLLLSGPLLFTWLGFSHWYLPLFNIDIVAVGIQVLLMAILNVLFYLDRLKPALWLCLLFLLSNLVFTLLSQLLGPVFYGYGYALSLLFTSLVGLAVLDHEFEHLTYQTFMLQPSKG</sequence>
<feature type="transmembrane region" description="Helical" evidence="1">
    <location>
        <begin position="339"/>
        <end position="360"/>
    </location>
</feature>
<proteinExistence type="predicted"/>
<evidence type="ECO:0000256" key="1">
    <source>
        <dbReference type="SAM" id="Phobius"/>
    </source>
</evidence>
<feature type="transmembrane region" description="Helical" evidence="1">
    <location>
        <begin position="60"/>
        <end position="85"/>
    </location>
</feature>
<feature type="transmembrane region" description="Helical" evidence="1">
    <location>
        <begin position="140"/>
        <end position="159"/>
    </location>
</feature>
<feature type="transmembrane region" description="Helical" evidence="1">
    <location>
        <begin position="21"/>
        <end position="48"/>
    </location>
</feature>
<feature type="transmembrane region" description="Helical" evidence="1">
    <location>
        <begin position="105"/>
        <end position="128"/>
    </location>
</feature>
<protein>
    <submittedName>
        <fullName evidence="2">Exopolysaccharide Pel transporter PelG</fullName>
    </submittedName>
</protein>
<dbReference type="RefSeq" id="WP_085919149.1">
    <property type="nucleotide sequence ID" value="NZ_JAKNQT010000002.1"/>
</dbReference>
<feature type="transmembrane region" description="Helical" evidence="1">
    <location>
        <begin position="232"/>
        <end position="254"/>
    </location>
</feature>
<keyword evidence="1" id="KW-0472">Membrane</keyword>
<evidence type="ECO:0000313" key="3">
    <source>
        <dbReference type="Proteomes" id="UP001321125"/>
    </source>
</evidence>
<dbReference type="Proteomes" id="UP001321125">
    <property type="component" value="Unassembled WGS sequence"/>
</dbReference>
<evidence type="ECO:0000313" key="2">
    <source>
        <dbReference type="EMBL" id="MCZ0927672.1"/>
    </source>
</evidence>
<feature type="transmembrane region" description="Helical" evidence="1">
    <location>
        <begin position="274"/>
        <end position="292"/>
    </location>
</feature>
<feature type="transmembrane region" description="Helical" evidence="1">
    <location>
        <begin position="190"/>
        <end position="211"/>
    </location>
</feature>
<organism evidence="2 3">
    <name type="scientific">Vreelandella janggokensis</name>
    <dbReference type="NCBI Taxonomy" id="370767"/>
    <lineage>
        <taxon>Bacteria</taxon>
        <taxon>Pseudomonadati</taxon>
        <taxon>Pseudomonadota</taxon>
        <taxon>Gammaproteobacteria</taxon>
        <taxon>Oceanospirillales</taxon>
        <taxon>Halomonadaceae</taxon>
        <taxon>Vreelandella</taxon>
    </lineage>
</organism>
<keyword evidence="3" id="KW-1185">Reference proteome</keyword>
<keyword evidence="1" id="KW-0812">Transmembrane</keyword>
<feature type="transmembrane region" description="Helical" evidence="1">
    <location>
        <begin position="372"/>
        <end position="391"/>
    </location>
</feature>
<dbReference type="InterPro" id="IPR031617">
    <property type="entry name" value="PelG"/>
</dbReference>
<feature type="transmembrane region" description="Helical" evidence="1">
    <location>
        <begin position="398"/>
        <end position="418"/>
    </location>
</feature>
<gene>
    <name evidence="2" type="primary">pelG</name>
    <name evidence="2" type="ORF">L0635_11300</name>
</gene>
<dbReference type="Pfam" id="PF16933">
    <property type="entry name" value="PelG"/>
    <property type="match status" value="1"/>
</dbReference>
<feature type="transmembrane region" description="Helical" evidence="1">
    <location>
        <begin position="424"/>
        <end position="442"/>
    </location>
</feature>
<name>A0ABT4IVG8_9GAMM</name>
<keyword evidence="1" id="KW-1133">Transmembrane helix</keyword>
<reference evidence="2 3" key="1">
    <citation type="submission" date="2022-02" db="EMBL/GenBank/DDBJ databases">
        <title>Study of halophilic communities from a Mexican lake.</title>
        <authorList>
            <person name="Hernandez-Soto L.M."/>
            <person name="Martinez-Abarca F."/>
            <person name="Ramirez-Saad H.C."/>
            <person name="Aguirre-Garrido J.F."/>
        </authorList>
    </citation>
    <scope>NUCLEOTIDE SEQUENCE [LARGE SCALE GENOMIC DNA]</scope>
    <source>
        <strain evidence="2 3">Hjan13</strain>
    </source>
</reference>
<dbReference type="EMBL" id="JAKNQU010000003">
    <property type="protein sequence ID" value="MCZ0927672.1"/>
    <property type="molecule type" value="Genomic_DNA"/>
</dbReference>